<dbReference type="Proteomes" id="UP000006469">
    <property type="component" value="Chromosome"/>
</dbReference>
<evidence type="ECO:0000313" key="6">
    <source>
        <dbReference type="EMBL" id="QCQ73979.1"/>
    </source>
</evidence>
<reference evidence="6 10" key="6">
    <citation type="submission" date="2019-04" db="EMBL/GenBank/DDBJ databases">
        <title>Methylomes of two halophilic Archaea, Haloarcula marismortui and Haloferax mediterranei.</title>
        <authorList>
            <person name="DasSarma S."/>
            <person name="DasSarma P."/>
            <person name="DasSarma S."/>
            <person name="Fomenkov A."/>
            <person name="Vincze T."/>
            <person name="Anton B.P."/>
            <person name="Roberts R.J."/>
        </authorList>
    </citation>
    <scope>NUCLEOTIDE SEQUENCE [LARGE SCALE GENOMIC DNA]</scope>
    <source>
        <strain evidence="6">ATCC 33500</strain>
        <strain evidence="10">ATCC 33500 / DSM 1411 / JCM 8866 / NBRC 14739 / NCIMB 2177 / R-4</strain>
    </source>
</reference>
<evidence type="ECO:0000313" key="10">
    <source>
        <dbReference type="Proteomes" id="UP000299011"/>
    </source>
</evidence>
<gene>
    <name evidence="3" type="primary">ydjP</name>
    <name evidence="3" type="ordered locus">HFX_2084</name>
    <name evidence="4" type="ORF">BM92_11170</name>
    <name evidence="5" type="ORF">C439_12198</name>
    <name evidence="6" type="ORF">E6P09_01275</name>
</gene>
<dbReference type="PaxDb" id="523841-HFX_2084"/>
<dbReference type="PANTHER" id="PTHR43798:SF31">
    <property type="entry name" value="AB HYDROLASE SUPERFAMILY PROTEIN YCLE"/>
    <property type="match status" value="1"/>
</dbReference>
<proteinExistence type="predicted"/>
<evidence type="ECO:0000256" key="1">
    <source>
        <dbReference type="ARBA" id="ARBA00022801"/>
    </source>
</evidence>
<dbReference type="PANTHER" id="PTHR43798">
    <property type="entry name" value="MONOACYLGLYCEROL LIPASE"/>
    <property type="match status" value="1"/>
</dbReference>
<dbReference type="InterPro" id="IPR050266">
    <property type="entry name" value="AB_hydrolase_sf"/>
</dbReference>
<keyword evidence="1 4" id="KW-0378">Hydrolase</keyword>
<evidence type="ECO:0000313" key="7">
    <source>
        <dbReference type="Proteomes" id="UP000006469"/>
    </source>
</evidence>
<reference evidence="3" key="5">
    <citation type="submission" date="2014-05" db="EMBL/GenBank/DDBJ databases">
        <authorList>
            <person name="Wang L."/>
            <person name="Yang H."/>
            <person name="Xiang H."/>
        </authorList>
    </citation>
    <scope>NUCLEOTIDE SEQUENCE</scope>
    <source>
        <strain evidence="3">CGMCC 1.2087</strain>
    </source>
</reference>
<dbReference type="EMBL" id="CP001868">
    <property type="protein sequence ID" value="AFK19775.1"/>
    <property type="molecule type" value="Genomic_DNA"/>
</dbReference>
<evidence type="ECO:0000313" key="4">
    <source>
        <dbReference type="EMBL" id="AHZ23161.1"/>
    </source>
</evidence>
<dbReference type="AlphaFoldDB" id="I3R6B5"/>
<sequence>MAYVQCNGADLYYEDHGEGPPIVFLHGVLHSLRFFEPQLAGLSDKYRAVAVDFRGHGRSEKTELGHTVAQYARDIHTFVEQRDLEDVVLVGWSLGALVSWDYVDQFGTERIRGLVDVDMEASRFQWDDYDHGLTDLEGIQDTLALAQGDRTSLIERMTEQVFKNPSAETKTLQFDEISRTPASIRSAILIDAVTRDYRRVLREIDVPMLVCAGADEETTRGTVAAVRNVADLVPDAQFELFEDSGHGPCFEEPERFNRVVSQFIDTL</sequence>
<dbReference type="GeneID" id="40155006"/>
<evidence type="ECO:0000313" key="3">
    <source>
        <dbReference type="EMBL" id="AFK19775.1"/>
    </source>
</evidence>
<dbReference type="SUPFAM" id="SSF53474">
    <property type="entry name" value="alpha/beta-Hydrolases"/>
    <property type="match status" value="1"/>
</dbReference>
<dbReference type="Proteomes" id="UP000011603">
    <property type="component" value="Unassembled WGS sequence"/>
</dbReference>
<dbReference type="RefSeq" id="WP_004059477.1">
    <property type="nucleotide sequence ID" value="NC_017941.2"/>
</dbReference>
<dbReference type="Pfam" id="PF12697">
    <property type="entry name" value="Abhydrolase_6"/>
    <property type="match status" value="1"/>
</dbReference>
<dbReference type="EMBL" id="CP039139">
    <property type="protein sequence ID" value="QCQ73979.1"/>
    <property type="molecule type" value="Genomic_DNA"/>
</dbReference>
<dbReference type="KEGG" id="hme:HFX_2084"/>
<dbReference type="PATRIC" id="fig|523841.21.peg.2468"/>
<keyword evidence="8" id="KW-1185">Reference proteome</keyword>
<dbReference type="InterPro" id="IPR029058">
    <property type="entry name" value="AB_hydrolase_fold"/>
</dbReference>
<dbReference type="Proteomes" id="UP000027075">
    <property type="component" value="Chromosome"/>
</dbReference>
<dbReference type="EMBL" id="AOLO01000009">
    <property type="protein sequence ID" value="EMA00098.1"/>
    <property type="molecule type" value="Genomic_DNA"/>
</dbReference>
<name>I3R6B5_HALMT</name>
<dbReference type="InterPro" id="IPR000639">
    <property type="entry name" value="Epox_hydrolase-like"/>
</dbReference>
<dbReference type="InterPro" id="IPR000073">
    <property type="entry name" value="AB_hydrolase_1"/>
</dbReference>
<dbReference type="PRINTS" id="PR00412">
    <property type="entry name" value="EPOXHYDRLASE"/>
</dbReference>
<dbReference type="OrthoDB" id="111592at2157"/>
<dbReference type="EMBL" id="CP007551">
    <property type="protein sequence ID" value="AHZ23161.1"/>
    <property type="molecule type" value="Genomic_DNA"/>
</dbReference>
<evidence type="ECO:0000313" key="5">
    <source>
        <dbReference type="EMBL" id="EMA00098.1"/>
    </source>
</evidence>
<dbReference type="GO" id="GO:0016020">
    <property type="term" value="C:membrane"/>
    <property type="evidence" value="ECO:0007669"/>
    <property type="project" value="TreeGrafter"/>
</dbReference>
<dbReference type="HOGENOM" id="CLU_020336_50_1_2"/>
<accession>I3R6B5</accession>
<evidence type="ECO:0000313" key="8">
    <source>
        <dbReference type="Proteomes" id="UP000011603"/>
    </source>
</evidence>
<organism evidence="3 7">
    <name type="scientific">Haloferax mediterranei (strain ATCC 33500 / DSM 1411 / JCM 8866 / NBRC 14739 / NCIMB 2177 / R-4)</name>
    <name type="common">Halobacterium mediterranei</name>
    <dbReference type="NCBI Taxonomy" id="523841"/>
    <lineage>
        <taxon>Archaea</taxon>
        <taxon>Methanobacteriati</taxon>
        <taxon>Methanobacteriota</taxon>
        <taxon>Stenosarchaea group</taxon>
        <taxon>Halobacteria</taxon>
        <taxon>Halobacteriales</taxon>
        <taxon>Haloferacaceae</taxon>
        <taxon>Haloferax</taxon>
    </lineage>
</organism>
<feature type="domain" description="AB hydrolase-1" evidence="2">
    <location>
        <begin position="22"/>
        <end position="258"/>
    </location>
</feature>
<reference evidence="3 7" key="2">
    <citation type="journal article" date="2012" name="J. Bacteriol.">
        <title>Complete genome sequence of the metabolically versatile halophilic archaeon Haloferax mediterranei, a poly(3-hydroxybutyrate-co-3-hydroxyvalerate) producer.</title>
        <authorList>
            <person name="Han J."/>
            <person name="Zhang F."/>
            <person name="Hou J."/>
            <person name="Liu X."/>
            <person name="Li M."/>
            <person name="Liu H."/>
            <person name="Cai L."/>
            <person name="Zhang B."/>
            <person name="Chen Y."/>
            <person name="Zhou J."/>
            <person name="Hu S."/>
            <person name="Xiang H."/>
        </authorList>
    </citation>
    <scope>NUCLEOTIDE SEQUENCE [LARGE SCALE GENOMIC DNA]</scope>
    <source>
        <strain evidence="7">ATCC 33500 / DSM 1411 / JCM 8866 / NBRC 14739 / NCIMB 2177 / R-4</strain>
        <strain evidence="3">CGMCC 1.2087</strain>
    </source>
</reference>
<evidence type="ECO:0000259" key="2">
    <source>
        <dbReference type="Pfam" id="PF12697"/>
    </source>
</evidence>
<reference evidence="5 8" key="3">
    <citation type="journal article" date="2014" name="PLoS Genet.">
        <title>Phylogenetically driven sequencing of extremely halophilic archaea reveals strategies for static and dynamic osmo-response.</title>
        <authorList>
            <person name="Becker E.A."/>
            <person name="Seitzer P.M."/>
            <person name="Tritt A."/>
            <person name="Larsen D."/>
            <person name="Krusor M."/>
            <person name="Yao A.I."/>
            <person name="Wu D."/>
            <person name="Madern D."/>
            <person name="Eisen J.A."/>
            <person name="Darling A.E."/>
            <person name="Facciotti M.T."/>
        </authorList>
    </citation>
    <scope>NUCLEOTIDE SEQUENCE [LARGE SCALE GENOMIC DNA]</scope>
    <source>
        <strain evidence="5">ATCC 33500</strain>
        <strain evidence="8">ATCC 33500 / DSM 1411 / JCM 8866 / NBRC 14739 / NCIMB 2177 / R-4</strain>
    </source>
</reference>
<dbReference type="GO" id="GO:0016787">
    <property type="term" value="F:hydrolase activity"/>
    <property type="evidence" value="ECO:0007669"/>
    <property type="project" value="UniProtKB-KW"/>
</dbReference>
<reference evidence="4 9" key="4">
    <citation type="submission" date="2014-04" db="EMBL/GenBank/DDBJ databases">
        <title>Transcriptional profiles of Haloferax mediterranei on the basis of nitrogen availability.</title>
        <authorList>
            <person name="Bautista V."/>
        </authorList>
    </citation>
    <scope>NUCLEOTIDE SEQUENCE [LARGE SCALE GENOMIC DNA]</scope>
    <source>
        <strain evidence="4">ATCC 33500</strain>
        <strain evidence="9">ATCC 33500 / DSM 1411 / JCM 8866 / NBRC 14739 / NCIMB 2177 / R-4</strain>
    </source>
</reference>
<dbReference type="eggNOG" id="arCOG01648">
    <property type="taxonomic scope" value="Archaea"/>
</dbReference>
<dbReference type="Gene3D" id="3.40.50.1820">
    <property type="entry name" value="alpha/beta hydrolase"/>
    <property type="match status" value="1"/>
</dbReference>
<dbReference type="Proteomes" id="UP000299011">
    <property type="component" value="Chromosome"/>
</dbReference>
<reference evidence="3" key="1">
    <citation type="journal article" date="2012" name="Appl. Environ. Microbiol.">
        <title>Identification of the haloarchaeal phasin (PhaP) that functions in polyhydroxyalkanoate accumulation and granule formation in Haloferax mediterranei.</title>
        <authorList>
            <person name="Cai S."/>
            <person name="Cai L."/>
            <person name="Liu H."/>
            <person name="Liu X."/>
            <person name="Han J."/>
            <person name="Zhou J."/>
            <person name="Xiang H."/>
        </authorList>
    </citation>
    <scope>NUCLEOTIDE SEQUENCE</scope>
    <source>
        <strain evidence="3">CGMCC 1.2087</strain>
    </source>
</reference>
<protein>
    <submittedName>
        <fullName evidence="4">Alpha/beta hydrolase</fullName>
    </submittedName>
</protein>
<dbReference type="STRING" id="523841.HFX_2084"/>
<evidence type="ECO:0000313" key="9">
    <source>
        <dbReference type="Proteomes" id="UP000027075"/>
    </source>
</evidence>